<accession>A0A948RV94</accession>
<comment type="subunit">
    <text evidence="7">Homodimer.</text>
</comment>
<keyword evidence="4 7" id="KW-0210">Decarboxylase</keyword>
<evidence type="ECO:0000256" key="3">
    <source>
        <dbReference type="ARBA" id="ARBA00012288"/>
    </source>
</evidence>
<dbReference type="EMBL" id="JAHJDP010000065">
    <property type="protein sequence ID" value="MBU2691500.1"/>
    <property type="molecule type" value="Genomic_DNA"/>
</dbReference>
<comment type="catalytic activity">
    <reaction evidence="7 8">
        <text>uroporphyrinogen III + 4 H(+) = coproporphyrinogen III + 4 CO2</text>
        <dbReference type="Rhea" id="RHEA:19865"/>
        <dbReference type="ChEBI" id="CHEBI:15378"/>
        <dbReference type="ChEBI" id="CHEBI:16526"/>
        <dbReference type="ChEBI" id="CHEBI:57308"/>
        <dbReference type="ChEBI" id="CHEBI:57309"/>
        <dbReference type="EC" id="4.1.1.37"/>
    </reaction>
</comment>
<dbReference type="SUPFAM" id="SSF51726">
    <property type="entry name" value="UROD/MetE-like"/>
    <property type="match status" value="1"/>
</dbReference>
<dbReference type="NCBIfam" id="TIGR01464">
    <property type="entry name" value="hemE"/>
    <property type="match status" value="1"/>
</dbReference>
<evidence type="ECO:0000256" key="8">
    <source>
        <dbReference type="RuleBase" id="RU000554"/>
    </source>
</evidence>
<comment type="caution">
    <text evidence="7">Lacks conserved residue(s) required for the propagation of feature annotation.</text>
</comment>
<dbReference type="InterPro" id="IPR006361">
    <property type="entry name" value="Uroporphyrinogen_deCO2ase_HemE"/>
</dbReference>
<dbReference type="GO" id="GO:0005829">
    <property type="term" value="C:cytosol"/>
    <property type="evidence" value="ECO:0007669"/>
    <property type="project" value="TreeGrafter"/>
</dbReference>
<feature type="binding site" evidence="7">
    <location>
        <position position="83"/>
    </location>
    <ligand>
        <name>substrate</name>
    </ligand>
</feature>
<comment type="function">
    <text evidence="7">Catalyzes the decarboxylation of four acetate groups of uroporphyrinogen-III to yield coproporphyrinogen-III.</text>
</comment>
<protein>
    <recommendedName>
        <fullName evidence="3 7">Uroporphyrinogen decarboxylase</fullName>
        <shortName evidence="7">UPD</shortName>
        <shortName evidence="7">URO-D</shortName>
        <ecNumber evidence="3 7">4.1.1.37</ecNumber>
    </recommendedName>
</protein>
<dbReference type="InterPro" id="IPR038071">
    <property type="entry name" value="UROD/MetE-like_sf"/>
</dbReference>
<dbReference type="InterPro" id="IPR000257">
    <property type="entry name" value="Uroporphyrinogen_deCOase"/>
</dbReference>
<proteinExistence type="inferred from homology"/>
<dbReference type="PROSITE" id="PS00906">
    <property type="entry name" value="UROD_1"/>
    <property type="match status" value="1"/>
</dbReference>
<comment type="similarity">
    <text evidence="2 7 9">Belongs to the uroporphyrinogen decarboxylase family.</text>
</comment>
<dbReference type="CDD" id="cd00717">
    <property type="entry name" value="URO-D"/>
    <property type="match status" value="1"/>
</dbReference>
<dbReference type="EC" id="4.1.1.37" evidence="3 7"/>
<comment type="subcellular location">
    <subcellularLocation>
        <location evidence="7">Cytoplasm</location>
    </subcellularLocation>
</comment>
<feature type="binding site" evidence="7">
    <location>
        <position position="326"/>
    </location>
    <ligand>
        <name>substrate</name>
    </ligand>
</feature>
<dbReference type="Pfam" id="PF01208">
    <property type="entry name" value="URO-D"/>
    <property type="match status" value="1"/>
</dbReference>
<gene>
    <name evidence="7 12" type="primary">hemE</name>
    <name evidence="12" type="ORF">KJ970_11285</name>
</gene>
<evidence type="ECO:0000259" key="10">
    <source>
        <dbReference type="PROSITE" id="PS00906"/>
    </source>
</evidence>
<dbReference type="HAMAP" id="MF_00218">
    <property type="entry name" value="URO_D"/>
    <property type="match status" value="1"/>
</dbReference>
<dbReference type="AlphaFoldDB" id="A0A948RV94"/>
<feature type="domain" description="Uroporphyrinogen decarboxylase (URO-D)" evidence="11">
    <location>
        <begin position="146"/>
        <end position="162"/>
    </location>
</feature>
<evidence type="ECO:0000256" key="1">
    <source>
        <dbReference type="ARBA" id="ARBA00004804"/>
    </source>
</evidence>
<feature type="binding site" evidence="7">
    <location>
        <position position="213"/>
    </location>
    <ligand>
        <name>substrate</name>
    </ligand>
</feature>
<dbReference type="Gene3D" id="3.20.20.210">
    <property type="match status" value="1"/>
</dbReference>
<feature type="binding site" evidence="7">
    <location>
        <position position="158"/>
    </location>
    <ligand>
        <name>substrate</name>
    </ligand>
</feature>
<dbReference type="PANTHER" id="PTHR21091">
    <property type="entry name" value="METHYLTETRAHYDROFOLATE:HOMOCYSTEINE METHYLTRANSFERASE RELATED"/>
    <property type="match status" value="1"/>
</dbReference>
<evidence type="ECO:0000256" key="5">
    <source>
        <dbReference type="ARBA" id="ARBA00023239"/>
    </source>
</evidence>
<dbReference type="PROSITE" id="PS00907">
    <property type="entry name" value="UROD_2"/>
    <property type="match status" value="1"/>
</dbReference>
<feature type="binding site" evidence="7">
    <location>
        <begin position="34"/>
        <end position="38"/>
    </location>
    <ligand>
        <name>substrate</name>
    </ligand>
</feature>
<comment type="pathway">
    <text evidence="1 7 8">Porphyrin-containing compound metabolism; protoporphyrin-IX biosynthesis; coproporphyrinogen-III from 5-aminolevulinate: step 4/4.</text>
</comment>
<evidence type="ECO:0000259" key="11">
    <source>
        <dbReference type="PROSITE" id="PS00907"/>
    </source>
</evidence>
<reference evidence="12" key="1">
    <citation type="submission" date="2021-05" db="EMBL/GenBank/DDBJ databases">
        <title>Energy efficiency and biological interactions define the core microbiome of deep oligotrophic groundwater.</title>
        <authorList>
            <person name="Mehrshad M."/>
            <person name="Lopez-Fernandez M."/>
            <person name="Bell E."/>
            <person name="Bernier-Latmani R."/>
            <person name="Bertilsson S."/>
            <person name="Dopson M."/>
        </authorList>
    </citation>
    <scope>NUCLEOTIDE SEQUENCE</scope>
    <source>
        <strain evidence="12">Modern_marine.mb.64</strain>
    </source>
</reference>
<evidence type="ECO:0000256" key="7">
    <source>
        <dbReference type="HAMAP-Rule" id="MF_00218"/>
    </source>
</evidence>
<evidence type="ECO:0000256" key="9">
    <source>
        <dbReference type="RuleBase" id="RU004169"/>
    </source>
</evidence>
<feature type="site" description="Transition state stabilizer" evidence="7">
    <location>
        <position position="83"/>
    </location>
</feature>
<organism evidence="12 13">
    <name type="scientific">Eiseniibacteriota bacterium</name>
    <dbReference type="NCBI Taxonomy" id="2212470"/>
    <lineage>
        <taxon>Bacteria</taxon>
        <taxon>Candidatus Eiseniibacteriota</taxon>
    </lineage>
</organism>
<name>A0A948RV94_UNCEI</name>
<evidence type="ECO:0000256" key="4">
    <source>
        <dbReference type="ARBA" id="ARBA00022793"/>
    </source>
</evidence>
<evidence type="ECO:0000256" key="6">
    <source>
        <dbReference type="ARBA" id="ARBA00023244"/>
    </source>
</evidence>
<dbReference type="GO" id="GO:0004853">
    <property type="term" value="F:uroporphyrinogen decarboxylase activity"/>
    <property type="evidence" value="ECO:0007669"/>
    <property type="project" value="UniProtKB-UniRule"/>
</dbReference>
<dbReference type="PANTHER" id="PTHR21091:SF169">
    <property type="entry name" value="UROPORPHYRINOGEN DECARBOXYLASE"/>
    <property type="match status" value="1"/>
</dbReference>
<keyword evidence="5 7" id="KW-0456">Lyase</keyword>
<evidence type="ECO:0000313" key="12">
    <source>
        <dbReference type="EMBL" id="MBU2691500.1"/>
    </source>
</evidence>
<comment type="caution">
    <text evidence="12">The sequence shown here is derived from an EMBL/GenBank/DDBJ whole genome shotgun (WGS) entry which is preliminary data.</text>
</comment>
<keyword evidence="7" id="KW-0963">Cytoplasm</keyword>
<keyword evidence="6 7" id="KW-0627">Porphyrin biosynthesis</keyword>
<evidence type="ECO:0000256" key="2">
    <source>
        <dbReference type="ARBA" id="ARBA00009935"/>
    </source>
</evidence>
<dbReference type="Proteomes" id="UP000777784">
    <property type="component" value="Unassembled WGS sequence"/>
</dbReference>
<feature type="domain" description="Uroporphyrinogen decarboxylase (URO-D)" evidence="10">
    <location>
        <begin position="29"/>
        <end position="38"/>
    </location>
</feature>
<sequence length="353" mass="38897">MSQKKKTSCSTENSPYLAAVAGLKPERTPIWIMRQAGRYLPEYRAVREKTTFIDLCKTPELACEVTLQPIRRFGFDAAILFSDILVPLEPMGVPFNFDSGGPKIEKPIRHEEDITALRIVDAREHLSYVGDAIRLLKTELGATPLIGFAGAPFTLASYLIEGGGSKDFRHIKTLLYSRPDLLAKLLNKLADQVGDYLLMQVEAGVDAVQLFDTWGGILTPEDYRIHILPVVRKIFAKLESTGIPRTLFLKGAAPYLDDVARSGAEMIGLDWTMDIGRSIKQLGGFPVQGNLDPMVLFGASDEIRRRALDICRAGSAAPGHVFNLGHGITPPTPIDAVHVLVETVQNYRRSDPS</sequence>
<evidence type="ECO:0000313" key="13">
    <source>
        <dbReference type="Proteomes" id="UP000777784"/>
    </source>
</evidence>
<dbReference type="GO" id="GO:0006782">
    <property type="term" value="P:protoporphyrinogen IX biosynthetic process"/>
    <property type="evidence" value="ECO:0007669"/>
    <property type="project" value="UniProtKB-UniRule"/>
</dbReference>